<dbReference type="EMBL" id="AZBU02000009">
    <property type="protein sequence ID" value="TKR65555.1"/>
    <property type="molecule type" value="Genomic_DNA"/>
</dbReference>
<dbReference type="Proteomes" id="UP000298663">
    <property type="component" value="Unassembled WGS sequence"/>
</dbReference>
<accession>A0A4V5ZYZ9</accession>
<comment type="caution">
    <text evidence="1">The sequence shown here is derived from an EMBL/GenBank/DDBJ whole genome shotgun (WGS) entry which is preliminary data.</text>
</comment>
<sequence length="81" mass="9173">MGPCRANCLALFEGRWSRQNISEECFVVAGIHVWFAQEVILVLNVGKGCTKLNRNILQLRSFCLYVESVLAWIISATKQKT</sequence>
<protein>
    <submittedName>
        <fullName evidence="1">Uncharacterized protein</fullName>
    </submittedName>
</protein>
<evidence type="ECO:0000313" key="2">
    <source>
        <dbReference type="Proteomes" id="UP000298663"/>
    </source>
</evidence>
<name>A0A4V5ZYZ9_STECR</name>
<keyword evidence="2" id="KW-1185">Reference proteome</keyword>
<dbReference type="AlphaFoldDB" id="A0A4V5ZYZ9"/>
<gene>
    <name evidence="1" type="ORF">L596_025944</name>
</gene>
<proteinExistence type="predicted"/>
<organism evidence="1 2">
    <name type="scientific">Steinernema carpocapsae</name>
    <name type="common">Entomopathogenic nematode</name>
    <dbReference type="NCBI Taxonomy" id="34508"/>
    <lineage>
        <taxon>Eukaryota</taxon>
        <taxon>Metazoa</taxon>
        <taxon>Ecdysozoa</taxon>
        <taxon>Nematoda</taxon>
        <taxon>Chromadorea</taxon>
        <taxon>Rhabditida</taxon>
        <taxon>Tylenchina</taxon>
        <taxon>Panagrolaimomorpha</taxon>
        <taxon>Strongyloidoidea</taxon>
        <taxon>Steinernematidae</taxon>
        <taxon>Steinernema</taxon>
    </lineage>
</organism>
<reference evidence="1 2" key="1">
    <citation type="journal article" date="2015" name="Genome Biol.">
        <title>Comparative genomics of Steinernema reveals deeply conserved gene regulatory networks.</title>
        <authorList>
            <person name="Dillman A.R."/>
            <person name="Macchietto M."/>
            <person name="Porter C.F."/>
            <person name="Rogers A."/>
            <person name="Williams B."/>
            <person name="Antoshechkin I."/>
            <person name="Lee M.M."/>
            <person name="Goodwin Z."/>
            <person name="Lu X."/>
            <person name="Lewis E.E."/>
            <person name="Goodrich-Blair H."/>
            <person name="Stock S.P."/>
            <person name="Adams B.J."/>
            <person name="Sternberg P.W."/>
            <person name="Mortazavi A."/>
        </authorList>
    </citation>
    <scope>NUCLEOTIDE SEQUENCE [LARGE SCALE GENOMIC DNA]</scope>
    <source>
        <strain evidence="1 2">ALL</strain>
    </source>
</reference>
<reference evidence="1 2" key="2">
    <citation type="journal article" date="2019" name="G3 (Bethesda)">
        <title>Hybrid Assembly of the Genome of the Entomopathogenic Nematode Steinernema carpocapsae Identifies the X-Chromosome.</title>
        <authorList>
            <person name="Serra L."/>
            <person name="Macchietto M."/>
            <person name="Macias-Munoz A."/>
            <person name="McGill C.J."/>
            <person name="Rodriguez I.M."/>
            <person name="Rodriguez B."/>
            <person name="Murad R."/>
            <person name="Mortazavi A."/>
        </authorList>
    </citation>
    <scope>NUCLEOTIDE SEQUENCE [LARGE SCALE GENOMIC DNA]</scope>
    <source>
        <strain evidence="1 2">ALL</strain>
    </source>
</reference>
<evidence type="ECO:0000313" key="1">
    <source>
        <dbReference type="EMBL" id="TKR65555.1"/>
    </source>
</evidence>